<keyword evidence="2" id="KW-0229">DNA integration</keyword>
<reference evidence="6 7" key="1">
    <citation type="submission" date="2017-09" db="EMBL/GenBank/DDBJ databases">
        <authorList>
            <person name="Varghese N."/>
            <person name="Submissions S."/>
        </authorList>
    </citation>
    <scope>NUCLEOTIDE SEQUENCE [LARGE SCALE GENOMIC DNA]</scope>
    <source>
        <strain evidence="6 7">OK806</strain>
    </source>
</reference>
<dbReference type="CDD" id="cd01184">
    <property type="entry name" value="INT_C_like_1"/>
    <property type="match status" value="1"/>
</dbReference>
<keyword evidence="7" id="KW-1185">Reference proteome</keyword>
<evidence type="ECO:0000259" key="5">
    <source>
        <dbReference type="PROSITE" id="PS51898"/>
    </source>
</evidence>
<evidence type="ECO:0000313" key="6">
    <source>
        <dbReference type="EMBL" id="SOE81978.1"/>
    </source>
</evidence>
<dbReference type="Pfam" id="PF00589">
    <property type="entry name" value="Phage_integrase"/>
    <property type="match status" value="1"/>
</dbReference>
<dbReference type="GO" id="GO:0015074">
    <property type="term" value="P:DNA integration"/>
    <property type="evidence" value="ECO:0007669"/>
    <property type="project" value="UniProtKB-KW"/>
</dbReference>
<dbReference type="PROSITE" id="PS51898">
    <property type="entry name" value="TYR_RECOMBINASE"/>
    <property type="match status" value="1"/>
</dbReference>
<dbReference type="EMBL" id="OCSU01000002">
    <property type="protein sequence ID" value="SOE81978.1"/>
    <property type="molecule type" value="Genomic_DNA"/>
</dbReference>
<dbReference type="InterPro" id="IPR010998">
    <property type="entry name" value="Integrase_recombinase_N"/>
</dbReference>
<comment type="caution">
    <text evidence="6">The sequence shown here is derived from an EMBL/GenBank/DDBJ whole genome shotgun (WGS) entry which is preliminary data.</text>
</comment>
<dbReference type="PANTHER" id="PTHR30349:SF41">
    <property type="entry name" value="INTEGRASE_RECOMBINASE PROTEIN MJ0367-RELATED"/>
    <property type="match status" value="1"/>
</dbReference>
<dbReference type="InterPro" id="IPR002104">
    <property type="entry name" value="Integrase_catalytic"/>
</dbReference>
<dbReference type="SUPFAM" id="SSF56349">
    <property type="entry name" value="DNA breaking-rejoining enzymes"/>
    <property type="match status" value="1"/>
</dbReference>
<dbReference type="Gene3D" id="1.10.150.130">
    <property type="match status" value="1"/>
</dbReference>
<dbReference type="PANTHER" id="PTHR30349">
    <property type="entry name" value="PHAGE INTEGRASE-RELATED"/>
    <property type="match status" value="1"/>
</dbReference>
<dbReference type="InterPro" id="IPR046668">
    <property type="entry name" value="DUF6538"/>
</dbReference>
<sequence length="554" mass="61619">MKKCPYVRQRPGSLVFHFRMKIPLDLRDHYRKPSGEFSFSLRTSDLTEANRLAVEHAAGLEQEFVQLRRARQPRGVTYLTPLNADSLVDSLAKGIHAAVLHIDDRVRIEGFAKSELARVVGVSSLRIGPEPSAQEVFEGWSASVDRALAAARKAYAIGDSHPIDDQLDAWMREYNIIANRESDEYQRLRRTFLAEYLQALEGQQKRNQGYRVDSPPVPEGLKSMGHEADTGLADADLGVTLDSLLNAWEAERGENGKTRQAVRSAFEEFKTVTGQSYAVGVTKPVAVAYKDKLLTKVSAATVEKKLGFIRAVFNLAEDNSRIDGNPLKGVKVSMPKNRQKSRVQFEAEDLALLFSQPLFVSKVLPEGKQAGGIAAYWIPLVGLFTGARLEEIGQLHVSDIKQRDGIWFIDINNEADKSLKNAPSIREVPIHSELMRLGFLDYVQSLPATGMVFPLLYRAKDGKLTNNFSKWFGKWKRAVGITDDRKTFHSFRHGFATACRAAEVPTGTQYGITGHTDGSVGGTYGEIPLKAKMAAMARIRFDGFGQDDFCIKRA</sequence>
<evidence type="ECO:0000256" key="2">
    <source>
        <dbReference type="ARBA" id="ARBA00022908"/>
    </source>
</evidence>
<evidence type="ECO:0000256" key="3">
    <source>
        <dbReference type="ARBA" id="ARBA00023125"/>
    </source>
</evidence>
<dbReference type="InterPro" id="IPR050090">
    <property type="entry name" value="Tyrosine_recombinase_XerCD"/>
</dbReference>
<dbReference type="GO" id="GO:0006310">
    <property type="term" value="P:DNA recombination"/>
    <property type="evidence" value="ECO:0007669"/>
    <property type="project" value="UniProtKB-KW"/>
</dbReference>
<dbReference type="AlphaFoldDB" id="A0A7Z7IA68"/>
<dbReference type="Proteomes" id="UP000219522">
    <property type="component" value="Unassembled WGS sequence"/>
</dbReference>
<evidence type="ECO:0000256" key="4">
    <source>
        <dbReference type="ARBA" id="ARBA00023172"/>
    </source>
</evidence>
<protein>
    <submittedName>
        <fullName evidence="6">Integrase</fullName>
    </submittedName>
</protein>
<accession>A0A7Z7IA68</accession>
<dbReference type="GO" id="GO:0003677">
    <property type="term" value="F:DNA binding"/>
    <property type="evidence" value="ECO:0007669"/>
    <property type="project" value="UniProtKB-KW"/>
</dbReference>
<dbReference type="InterPro" id="IPR011010">
    <property type="entry name" value="DNA_brk_join_enz"/>
</dbReference>
<dbReference type="Pfam" id="PF20172">
    <property type="entry name" value="DUF6538"/>
    <property type="match status" value="1"/>
</dbReference>
<organism evidence="6 7">
    <name type="scientific">Caballeronia arationis</name>
    <dbReference type="NCBI Taxonomy" id="1777142"/>
    <lineage>
        <taxon>Bacteria</taxon>
        <taxon>Pseudomonadati</taxon>
        <taxon>Pseudomonadota</taxon>
        <taxon>Betaproteobacteria</taxon>
        <taxon>Burkholderiales</taxon>
        <taxon>Burkholderiaceae</taxon>
        <taxon>Caballeronia</taxon>
    </lineage>
</organism>
<gene>
    <name evidence="6" type="ORF">SAMN05446927_5281</name>
</gene>
<dbReference type="InterPro" id="IPR013762">
    <property type="entry name" value="Integrase-like_cat_sf"/>
</dbReference>
<keyword evidence="3" id="KW-0238">DNA-binding</keyword>
<proteinExistence type="inferred from homology"/>
<keyword evidence="4" id="KW-0233">DNA recombination</keyword>
<comment type="similarity">
    <text evidence="1">Belongs to the 'phage' integrase family.</text>
</comment>
<dbReference type="Gene3D" id="1.10.443.10">
    <property type="entry name" value="Intergrase catalytic core"/>
    <property type="match status" value="1"/>
</dbReference>
<evidence type="ECO:0000313" key="7">
    <source>
        <dbReference type="Proteomes" id="UP000219522"/>
    </source>
</evidence>
<feature type="domain" description="Tyr recombinase" evidence="5">
    <location>
        <begin position="340"/>
        <end position="538"/>
    </location>
</feature>
<evidence type="ECO:0000256" key="1">
    <source>
        <dbReference type="ARBA" id="ARBA00008857"/>
    </source>
</evidence>
<name>A0A7Z7IA68_9BURK</name>